<evidence type="ECO:0000313" key="2">
    <source>
        <dbReference type="EMBL" id="KLO08967.1"/>
    </source>
</evidence>
<keyword evidence="1" id="KW-0472">Membrane</keyword>
<dbReference type="GO" id="GO:0016255">
    <property type="term" value="P:attachment of GPI anchor to protein"/>
    <property type="evidence" value="ECO:0007669"/>
    <property type="project" value="TreeGrafter"/>
</dbReference>
<feature type="transmembrane region" description="Helical" evidence="1">
    <location>
        <begin position="613"/>
        <end position="637"/>
    </location>
</feature>
<reference evidence="2 3" key="1">
    <citation type="submission" date="2015-04" db="EMBL/GenBank/DDBJ databases">
        <title>Complete genome sequence of Schizopora paradoxa KUC8140, a cosmopolitan wood degrader in East Asia.</title>
        <authorList>
            <consortium name="DOE Joint Genome Institute"/>
            <person name="Min B."/>
            <person name="Park H."/>
            <person name="Jang Y."/>
            <person name="Kim J.-J."/>
            <person name="Kim K.H."/>
            <person name="Pangilinan J."/>
            <person name="Lipzen A."/>
            <person name="Riley R."/>
            <person name="Grigoriev I.V."/>
            <person name="Spatafora J.W."/>
            <person name="Choi I.-G."/>
        </authorList>
    </citation>
    <scope>NUCLEOTIDE SEQUENCE [LARGE SCALE GENOMIC DNA]</scope>
    <source>
        <strain evidence="2 3">KUC8140</strain>
    </source>
</reference>
<gene>
    <name evidence="2" type="ORF">SCHPADRAFT_858466</name>
</gene>
<protein>
    <submittedName>
        <fullName evidence="2">Gaa1-domain-containing protein</fullName>
    </submittedName>
</protein>
<dbReference type="STRING" id="27342.A0A0H2RBY9"/>
<dbReference type="EMBL" id="KQ086071">
    <property type="protein sequence ID" value="KLO08967.1"/>
    <property type="molecule type" value="Genomic_DNA"/>
</dbReference>
<feature type="transmembrane region" description="Helical" evidence="1">
    <location>
        <begin position="463"/>
        <end position="484"/>
    </location>
</feature>
<dbReference type="Pfam" id="PF04114">
    <property type="entry name" value="Gaa1"/>
    <property type="match status" value="1"/>
</dbReference>
<dbReference type="FunCoup" id="A0A0H2RBY9">
    <property type="interactions" value="259"/>
</dbReference>
<organism evidence="2 3">
    <name type="scientific">Schizopora paradoxa</name>
    <dbReference type="NCBI Taxonomy" id="27342"/>
    <lineage>
        <taxon>Eukaryota</taxon>
        <taxon>Fungi</taxon>
        <taxon>Dikarya</taxon>
        <taxon>Basidiomycota</taxon>
        <taxon>Agaricomycotina</taxon>
        <taxon>Agaricomycetes</taxon>
        <taxon>Hymenochaetales</taxon>
        <taxon>Schizoporaceae</taxon>
        <taxon>Schizopora</taxon>
    </lineage>
</organism>
<dbReference type="AlphaFoldDB" id="A0A0H2RBY9"/>
<feature type="transmembrane region" description="Helical" evidence="1">
    <location>
        <begin position="415"/>
        <end position="434"/>
    </location>
</feature>
<dbReference type="Proteomes" id="UP000053477">
    <property type="component" value="Unassembled WGS sequence"/>
</dbReference>
<dbReference type="PANTHER" id="PTHR13304">
    <property type="entry name" value="GLYCOSYLPHOSPHATIDYLINOSITOL ANCHOR ATTACHMENT 1 PROTEIN"/>
    <property type="match status" value="1"/>
</dbReference>
<dbReference type="InParanoid" id="A0A0H2RBY9"/>
<dbReference type="PANTHER" id="PTHR13304:SF0">
    <property type="entry name" value="GLYCOSYLPHOSPHATIDYLINOSITOL ANCHOR ATTACHMENT 1 PROTEIN"/>
    <property type="match status" value="1"/>
</dbReference>
<keyword evidence="1" id="KW-1133">Transmembrane helix</keyword>
<accession>A0A0H2RBY9</accession>
<proteinExistence type="predicted"/>
<sequence length="640" mass="71318">MPGALANIKLRLQSKIKNMKDARVRRKRALHVFISRWLDAFRIAMFVVGYIWMLFLPSTLLGRGTYIDENALQPSQVNTNWNWGEVHKADLYLSQLEQLRDSNATSEVRAQFFKTEFEKVGLRSALQTYEFIGQTPAIQGTNAYAMLASPRSSGTEAMVISASWKSILGDESLNLRGLSTLLALAGFLKKHAFWAKDIIFVVGDGHLEGMQAWLAAYHGAPQSNLKTDPLTLTSGVIWNALNIDYPGHSFSHLGIFHEGLNGRLPNQDLMNSVAMISRHTGGVPVVLYNHLDPRDSSDKSYPPSWLQPITQRSPDALEYAVRARNIIRHVLYQSFGEASGVHGLYHRQAYPKFRKTGYRIDAITLFGVPALGPHGFHSLGKIIESSLRTMNNLLERLHASFFFYIQTTPDTFLKIGHYLPSVIIISVAMMFGGLKEWTNAGWQRTQESSDGSNIKWERRPRPVLEALLLMLATHIFGGLVFLLASNGWIPVSSEEGISWLSRAALVLAFCLPLFVIVQVTGATPRGKSNDSLPKVLKALNLCFASTLISVTSLLNFSLSALLAIILGVPLSATSISGSRTRRLVMTSLYFQSVILLLRSFLTTRTLWNWEILGVWFAPVMCTIYLPLLLQAALVNIIGIF</sequence>
<dbReference type="GO" id="GO:0042765">
    <property type="term" value="C:GPI-anchor transamidase complex"/>
    <property type="evidence" value="ECO:0007669"/>
    <property type="project" value="InterPro"/>
</dbReference>
<dbReference type="InterPro" id="IPR007246">
    <property type="entry name" value="Gaa1"/>
</dbReference>
<name>A0A0H2RBY9_9AGAM</name>
<feature type="transmembrane region" description="Helical" evidence="1">
    <location>
        <begin position="33"/>
        <end position="55"/>
    </location>
</feature>
<feature type="transmembrane region" description="Helical" evidence="1">
    <location>
        <begin position="535"/>
        <end position="554"/>
    </location>
</feature>
<dbReference type="OrthoDB" id="445301at2759"/>
<feature type="transmembrane region" description="Helical" evidence="1">
    <location>
        <begin position="583"/>
        <end position="601"/>
    </location>
</feature>
<evidence type="ECO:0000313" key="3">
    <source>
        <dbReference type="Proteomes" id="UP000053477"/>
    </source>
</evidence>
<keyword evidence="3" id="KW-1185">Reference proteome</keyword>
<evidence type="ECO:0000256" key="1">
    <source>
        <dbReference type="SAM" id="Phobius"/>
    </source>
</evidence>
<feature type="transmembrane region" description="Helical" evidence="1">
    <location>
        <begin position="504"/>
        <end position="523"/>
    </location>
</feature>
<keyword evidence="1" id="KW-0812">Transmembrane</keyword>